<protein>
    <submittedName>
        <fullName evidence="2">Hydrogenase expression/formation protein HypC</fullName>
    </submittedName>
</protein>
<evidence type="ECO:0000313" key="2">
    <source>
        <dbReference type="EMBL" id="SEQ41728.1"/>
    </source>
</evidence>
<comment type="similarity">
    <text evidence="1">Belongs to the HupF/HypC family.</text>
</comment>
<dbReference type="AlphaFoldDB" id="A0A1H9FW89"/>
<dbReference type="RefSeq" id="WP_091355958.1">
    <property type="nucleotide sequence ID" value="NZ_AP025284.1"/>
</dbReference>
<dbReference type="STRING" id="355243.SAMN03080615_01455"/>
<sequence length="108" mass="11852">MCIGIPMKVVHCDGLVAVCESEGQQQQVDMSLVGALDSGSWVLVFLGAAREQITEQRARETADAITALRSVMRGETVDMDSLFADLIQSEPQLPEHLQIKTEEQEKHG</sequence>
<dbReference type="SUPFAM" id="SSF159127">
    <property type="entry name" value="HupF/HypC-like"/>
    <property type="match status" value="1"/>
</dbReference>
<proteinExistence type="inferred from homology"/>
<dbReference type="InterPro" id="IPR019812">
    <property type="entry name" value="Hydgase_assmbl_chp_CS"/>
</dbReference>
<evidence type="ECO:0000313" key="3">
    <source>
        <dbReference type="Proteomes" id="UP000198749"/>
    </source>
</evidence>
<dbReference type="NCBIfam" id="TIGR00074">
    <property type="entry name" value="hypC_hupF"/>
    <property type="match status" value="1"/>
</dbReference>
<dbReference type="PANTHER" id="PTHR35177:SF2">
    <property type="entry name" value="HYDROGENASE MATURATION FACTOR HYBG"/>
    <property type="match status" value="1"/>
</dbReference>
<accession>A0A1H9FW89</accession>
<keyword evidence="3" id="KW-1185">Reference proteome</keyword>
<name>A0A1H9FW89_9GAMM</name>
<reference evidence="3" key="1">
    <citation type="submission" date="2016-10" db="EMBL/GenBank/DDBJ databases">
        <authorList>
            <person name="Varghese N."/>
            <person name="Submissions S."/>
        </authorList>
    </citation>
    <scope>NUCLEOTIDE SEQUENCE [LARGE SCALE GENOMIC DNA]</scope>
    <source>
        <strain evidence="3">DSM 18887</strain>
    </source>
</reference>
<dbReference type="Pfam" id="PF01455">
    <property type="entry name" value="HupF_HypC"/>
    <property type="match status" value="1"/>
</dbReference>
<dbReference type="InterPro" id="IPR001109">
    <property type="entry name" value="Hydrogenase_HupF/HypC"/>
</dbReference>
<dbReference type="PROSITE" id="PS01097">
    <property type="entry name" value="HUPF_HYPC"/>
    <property type="match status" value="1"/>
</dbReference>
<organism evidence="2 3">
    <name type="scientific">Amphritea atlantica</name>
    <dbReference type="NCBI Taxonomy" id="355243"/>
    <lineage>
        <taxon>Bacteria</taxon>
        <taxon>Pseudomonadati</taxon>
        <taxon>Pseudomonadota</taxon>
        <taxon>Gammaproteobacteria</taxon>
        <taxon>Oceanospirillales</taxon>
        <taxon>Oceanospirillaceae</taxon>
        <taxon>Amphritea</taxon>
    </lineage>
</organism>
<dbReference type="Gene3D" id="2.30.30.140">
    <property type="match status" value="1"/>
</dbReference>
<dbReference type="PRINTS" id="PR00445">
    <property type="entry name" value="HUPFHYPC"/>
</dbReference>
<gene>
    <name evidence="2" type="ORF">SAMN03080615_01455</name>
</gene>
<dbReference type="EMBL" id="FOGB01000003">
    <property type="protein sequence ID" value="SEQ41728.1"/>
    <property type="molecule type" value="Genomic_DNA"/>
</dbReference>
<dbReference type="OrthoDB" id="9806017at2"/>
<dbReference type="GO" id="GO:0051604">
    <property type="term" value="P:protein maturation"/>
    <property type="evidence" value="ECO:0007669"/>
    <property type="project" value="TreeGrafter"/>
</dbReference>
<dbReference type="PANTHER" id="PTHR35177">
    <property type="entry name" value="HYDROGENASE MATURATION FACTOR HYBG"/>
    <property type="match status" value="1"/>
</dbReference>
<dbReference type="Proteomes" id="UP000198749">
    <property type="component" value="Unassembled WGS sequence"/>
</dbReference>
<evidence type="ECO:0000256" key="1">
    <source>
        <dbReference type="ARBA" id="ARBA00006018"/>
    </source>
</evidence>
<dbReference type="GO" id="GO:0005506">
    <property type="term" value="F:iron ion binding"/>
    <property type="evidence" value="ECO:0007669"/>
    <property type="project" value="TreeGrafter"/>
</dbReference>
<dbReference type="GO" id="GO:1902670">
    <property type="term" value="F:carbon dioxide binding"/>
    <property type="evidence" value="ECO:0007669"/>
    <property type="project" value="TreeGrafter"/>
</dbReference>